<organism evidence="1">
    <name type="scientific">Rhodococcus hoagii</name>
    <name type="common">Corynebacterium equii</name>
    <dbReference type="NCBI Taxonomy" id="43767"/>
    <lineage>
        <taxon>Bacteria</taxon>
        <taxon>Bacillati</taxon>
        <taxon>Actinomycetota</taxon>
        <taxon>Actinomycetes</taxon>
        <taxon>Mycobacteriales</taxon>
        <taxon>Nocardiaceae</taxon>
        <taxon>Prescottella</taxon>
    </lineage>
</organism>
<name>A0A1Z1UX96_RHOHA</name>
<keyword evidence="1" id="KW-0614">Plasmid</keyword>
<geneLocation type="plasmid" evidence="1">
    <name>pVAPN1572</name>
</geneLocation>
<evidence type="ECO:0000313" key="1">
    <source>
        <dbReference type="EMBL" id="ARX60097.1"/>
    </source>
</evidence>
<dbReference type="EMBL" id="KX443401">
    <property type="protein sequence ID" value="ARX60097.1"/>
    <property type="molecule type" value="Genomic_DNA"/>
</dbReference>
<proteinExistence type="predicted"/>
<accession>A0A1Z1UX96</accession>
<protein>
    <submittedName>
        <fullName evidence="1">Uncharacterized protein</fullName>
    </submittedName>
</protein>
<gene>
    <name evidence="1" type="ORF">pVAPN1572_0600</name>
</gene>
<sequence length="53" mass="5766">MRDHDGMTRTEQAGAIAKEVVRDVVGAIVVDVAVNHLPRVSWLQDLVSLWPGG</sequence>
<reference evidence="1" key="1">
    <citation type="journal article" date="2017" name="Genome Biol. Evol.">
        <title>Comparative Genomics of Rhodococcus equi Virulence Plasmids Indicates Host-Driven Evolution of the vap Pathogenicity Island.</title>
        <authorList>
            <person name="MacArthur I."/>
            <person name="Anastasi E."/>
            <person name="Alvarez S."/>
            <person name="Scortti M."/>
            <person name="Vazquez-Boland J.A."/>
        </authorList>
    </citation>
    <scope>NUCLEOTIDE SEQUENCE</scope>
    <source>
        <strain evidence="1">PAM1572</strain>
        <plasmid evidence="1">pVAPN1572</plasmid>
    </source>
</reference>
<dbReference type="AlphaFoldDB" id="A0A1Z1UX96"/>